<dbReference type="Gene3D" id="3.10.20.320">
    <property type="entry name" value="Putative peptidoglycan bound protein (lpxtg motif)"/>
    <property type="match status" value="1"/>
</dbReference>
<proteinExistence type="predicted"/>
<accession>A0A0R2CQE7</accession>
<feature type="domain" description="MucBP" evidence="3">
    <location>
        <begin position="34"/>
        <end position="95"/>
    </location>
</feature>
<dbReference type="InterPro" id="IPR009459">
    <property type="entry name" value="MucBP_dom"/>
</dbReference>
<comment type="caution">
    <text evidence="4">The sequence shown here is derived from an EMBL/GenBank/DDBJ whole genome shotgun (WGS) entry which is preliminary data.</text>
</comment>
<protein>
    <recommendedName>
        <fullName evidence="3">MucBP domain-containing protein</fullName>
    </recommendedName>
</protein>
<name>A0A0R2CQE7_9LACO</name>
<feature type="compositionally biased region" description="Basic and acidic residues" evidence="2">
    <location>
        <begin position="97"/>
        <end position="125"/>
    </location>
</feature>
<keyword evidence="1" id="KW-0677">Repeat</keyword>
<feature type="region of interest" description="Disordered" evidence="2">
    <location>
        <begin position="93"/>
        <end position="137"/>
    </location>
</feature>
<evidence type="ECO:0000256" key="2">
    <source>
        <dbReference type="SAM" id="MobiDB-lite"/>
    </source>
</evidence>
<evidence type="ECO:0000256" key="1">
    <source>
        <dbReference type="ARBA" id="ARBA00022737"/>
    </source>
</evidence>
<reference evidence="4 5" key="1">
    <citation type="journal article" date="2015" name="Genome Announc.">
        <title>Expanding the biotechnology potential of lactobacilli through comparative genomics of 213 strains and associated genera.</title>
        <authorList>
            <person name="Sun Z."/>
            <person name="Harris H.M."/>
            <person name="McCann A."/>
            <person name="Guo C."/>
            <person name="Argimon S."/>
            <person name="Zhang W."/>
            <person name="Yang X."/>
            <person name="Jeffery I.B."/>
            <person name="Cooney J.C."/>
            <person name="Kagawa T.F."/>
            <person name="Liu W."/>
            <person name="Song Y."/>
            <person name="Salvetti E."/>
            <person name="Wrobel A."/>
            <person name="Rasinkangas P."/>
            <person name="Parkhill J."/>
            <person name="Rea M.C."/>
            <person name="O'Sullivan O."/>
            <person name="Ritari J."/>
            <person name="Douillard F.P."/>
            <person name="Paul Ross R."/>
            <person name="Yang R."/>
            <person name="Briner A.E."/>
            <person name="Felis G.E."/>
            <person name="de Vos W.M."/>
            <person name="Barrangou R."/>
            <person name="Klaenhammer T.R."/>
            <person name="Caufield P.W."/>
            <person name="Cui Y."/>
            <person name="Zhang H."/>
            <person name="O'Toole P.W."/>
        </authorList>
    </citation>
    <scope>NUCLEOTIDE SEQUENCE [LARGE SCALE GENOMIC DNA]</scope>
    <source>
        <strain evidence="4 5">DSM 24302</strain>
    </source>
</reference>
<dbReference type="EMBL" id="AYZR01000008">
    <property type="protein sequence ID" value="KRM93482.1"/>
    <property type="molecule type" value="Genomic_DNA"/>
</dbReference>
<organism evidence="4 5">
    <name type="scientific">Lentilactobacillus senioris DSM 24302 = JCM 17472</name>
    <dbReference type="NCBI Taxonomy" id="1423802"/>
    <lineage>
        <taxon>Bacteria</taxon>
        <taxon>Bacillati</taxon>
        <taxon>Bacillota</taxon>
        <taxon>Bacilli</taxon>
        <taxon>Lactobacillales</taxon>
        <taxon>Lactobacillaceae</taxon>
        <taxon>Lentilactobacillus</taxon>
    </lineage>
</organism>
<dbReference type="Pfam" id="PF06458">
    <property type="entry name" value="MucBP"/>
    <property type="match status" value="2"/>
</dbReference>
<evidence type="ECO:0000259" key="3">
    <source>
        <dbReference type="Pfam" id="PF06458"/>
    </source>
</evidence>
<dbReference type="Proteomes" id="UP000051256">
    <property type="component" value="Unassembled WGS sequence"/>
</dbReference>
<sequence length="377" mass="42417">MKGYSPDITDIPKFITPNMANQQHQLTYYAEVAKVIVNYVDQTQQKLQSQTILDKGTIDGKYQIDNPQISDYELLNPDKLTGSITQTEQIITLKFKNKTEQPEKDPKPDPEPEQPDETKPEKPDQPDEDLTPEEPDLKKELSVTIQQLTDSGKLLQQEVRQLTDEQLQELFHQQWALTGYQFNRYQYDDVNQVLKIIYHPCSVNVVVVARDALGNQLTSERVTGEFGSSLTINAPIIKGYQAKVQSQIIQVASLKPAEVVFIYEPETTMEEIIKSDKVEAESMIPETAKAKPLQVDNDLLSTADQKIKPASKGKPTKAAVKFINPKRSSKPNSSQVLKRSAKKLPQTSEANIGGLLTVLGTLTLMEIGWLKLKSKRK</sequence>
<evidence type="ECO:0000313" key="5">
    <source>
        <dbReference type="Proteomes" id="UP000051256"/>
    </source>
</evidence>
<dbReference type="PATRIC" id="fig|1423802.4.peg.196"/>
<gene>
    <name evidence="4" type="ORF">FC56_GL000194</name>
</gene>
<keyword evidence="5" id="KW-1185">Reference proteome</keyword>
<dbReference type="AlphaFoldDB" id="A0A0R2CQE7"/>
<feature type="domain" description="MucBP" evidence="3">
    <location>
        <begin position="210"/>
        <end position="264"/>
    </location>
</feature>
<evidence type="ECO:0000313" key="4">
    <source>
        <dbReference type="EMBL" id="KRM93482.1"/>
    </source>
</evidence>
<dbReference type="STRING" id="1423802.FC56_GL000194"/>